<dbReference type="SUPFAM" id="SSF101386">
    <property type="entry name" value="all-alpha NTP pyrophosphatases"/>
    <property type="match status" value="2"/>
</dbReference>
<dbReference type="InterPro" id="IPR011551">
    <property type="entry name" value="NTP_PyrPHydrolase_MazG"/>
</dbReference>
<dbReference type="PANTHER" id="PTHR30522:SF0">
    <property type="entry name" value="NUCLEOSIDE TRIPHOSPHATE PYROPHOSPHOHYDROLASE"/>
    <property type="match status" value="1"/>
</dbReference>
<dbReference type="GO" id="GO:0047429">
    <property type="term" value="F:nucleoside triphosphate diphosphatase activity"/>
    <property type="evidence" value="ECO:0007669"/>
    <property type="project" value="InterPro"/>
</dbReference>
<dbReference type="GO" id="GO:0046081">
    <property type="term" value="P:dUTP catabolic process"/>
    <property type="evidence" value="ECO:0007669"/>
    <property type="project" value="TreeGrafter"/>
</dbReference>
<dbReference type="CDD" id="cd11529">
    <property type="entry name" value="NTP-PPase_MazG_Cterm"/>
    <property type="match status" value="1"/>
</dbReference>
<dbReference type="NCBIfam" id="TIGR00444">
    <property type="entry name" value="mazG"/>
    <property type="match status" value="1"/>
</dbReference>
<dbReference type="InterPro" id="IPR004518">
    <property type="entry name" value="MazG-like_dom"/>
</dbReference>
<dbReference type="GO" id="GO:0046052">
    <property type="term" value="P:UTP catabolic process"/>
    <property type="evidence" value="ECO:0007669"/>
    <property type="project" value="TreeGrafter"/>
</dbReference>
<dbReference type="InterPro" id="IPR048015">
    <property type="entry name" value="NTP-PPase_MazG-like_N"/>
</dbReference>
<dbReference type="CDD" id="cd11528">
    <property type="entry name" value="NTP-PPase_MazG_Nterm"/>
    <property type="match status" value="1"/>
</dbReference>
<dbReference type="Pfam" id="PF03819">
    <property type="entry name" value="MazG"/>
    <property type="match status" value="2"/>
</dbReference>
<gene>
    <name evidence="2" type="ORF">LCGC14_1951680</name>
</gene>
<dbReference type="GO" id="GO:0046047">
    <property type="term" value="P:TTP catabolic process"/>
    <property type="evidence" value="ECO:0007669"/>
    <property type="project" value="TreeGrafter"/>
</dbReference>
<sequence length="263" mass="30395">MSSNFESLVGLMEKLRSKEGCPWDKEQTHESLKSCLIEEVYEIVDAVDSKNPEQLKEELADMFFLIIFYCQIAGDSKNFNINDILEVCLDKMTRRHPHVFGDKSIDNADDALSQWHEIKRREVNTKQNAKINENESIVDNIPKHLPALQKAQKVQKKVARVGFDWEVIEDVIAKIDEELQEVKAAINKKESEQIAEEIGDLLFATVNLSRFLKLDSEDLLRRSISKFIDRFKKVEMRLTAAGKNIEECSLEEMDGMWNEVKTM</sequence>
<dbReference type="NCBIfam" id="NF007113">
    <property type="entry name" value="PRK09562.1"/>
    <property type="match status" value="1"/>
</dbReference>
<name>A0A0F9FH92_9ZZZZ</name>
<dbReference type="Gene3D" id="1.10.287.1080">
    <property type="entry name" value="MazG-like"/>
    <property type="match status" value="2"/>
</dbReference>
<feature type="domain" description="NTP pyrophosphohydrolase MazG-like" evidence="1">
    <location>
        <begin position="27"/>
        <end position="100"/>
    </location>
</feature>
<feature type="domain" description="NTP pyrophosphohydrolase MazG-like" evidence="1">
    <location>
        <begin position="171"/>
        <end position="234"/>
    </location>
</feature>
<evidence type="ECO:0000313" key="2">
    <source>
        <dbReference type="EMBL" id="KKL85744.1"/>
    </source>
</evidence>
<proteinExistence type="predicted"/>
<comment type="caution">
    <text evidence="2">The sequence shown here is derived from an EMBL/GenBank/DDBJ whole genome shotgun (WGS) entry which is preliminary data.</text>
</comment>
<evidence type="ECO:0000259" key="1">
    <source>
        <dbReference type="Pfam" id="PF03819"/>
    </source>
</evidence>
<dbReference type="EMBL" id="LAZR01021323">
    <property type="protein sequence ID" value="KKL85744.1"/>
    <property type="molecule type" value="Genomic_DNA"/>
</dbReference>
<protein>
    <recommendedName>
        <fullName evidence="1">NTP pyrophosphohydrolase MazG-like domain-containing protein</fullName>
    </recommendedName>
</protein>
<dbReference type="AlphaFoldDB" id="A0A0F9FH92"/>
<dbReference type="FunFam" id="1.10.287.1080:FF:000001">
    <property type="entry name" value="Nucleoside triphosphate pyrophosphohydrolase"/>
    <property type="match status" value="1"/>
</dbReference>
<dbReference type="GO" id="GO:0006203">
    <property type="term" value="P:dGTP catabolic process"/>
    <property type="evidence" value="ECO:0007669"/>
    <property type="project" value="TreeGrafter"/>
</dbReference>
<accession>A0A0F9FH92</accession>
<dbReference type="FunFam" id="1.10.287.1080:FF:000003">
    <property type="entry name" value="Nucleoside triphosphate pyrophosphohydrolase"/>
    <property type="match status" value="1"/>
</dbReference>
<dbReference type="GO" id="GO:0046076">
    <property type="term" value="P:dTTP catabolic process"/>
    <property type="evidence" value="ECO:0007669"/>
    <property type="project" value="TreeGrafter"/>
</dbReference>
<dbReference type="InterPro" id="IPR048011">
    <property type="entry name" value="NTP-PPase_MazG-like_C"/>
</dbReference>
<reference evidence="2" key="1">
    <citation type="journal article" date="2015" name="Nature">
        <title>Complex archaea that bridge the gap between prokaryotes and eukaryotes.</title>
        <authorList>
            <person name="Spang A."/>
            <person name="Saw J.H."/>
            <person name="Jorgensen S.L."/>
            <person name="Zaremba-Niedzwiedzka K."/>
            <person name="Martijn J."/>
            <person name="Lind A.E."/>
            <person name="van Eijk R."/>
            <person name="Schleper C."/>
            <person name="Guy L."/>
            <person name="Ettema T.J."/>
        </authorList>
    </citation>
    <scope>NUCLEOTIDE SEQUENCE</scope>
</reference>
<dbReference type="PANTHER" id="PTHR30522">
    <property type="entry name" value="NUCLEOSIDE TRIPHOSPHATE PYROPHOSPHOHYDROLASE"/>
    <property type="match status" value="1"/>
</dbReference>
<dbReference type="GO" id="GO:0006950">
    <property type="term" value="P:response to stress"/>
    <property type="evidence" value="ECO:0007669"/>
    <property type="project" value="UniProtKB-ARBA"/>
</dbReference>
<organism evidence="2">
    <name type="scientific">marine sediment metagenome</name>
    <dbReference type="NCBI Taxonomy" id="412755"/>
    <lineage>
        <taxon>unclassified sequences</taxon>
        <taxon>metagenomes</taxon>
        <taxon>ecological metagenomes</taxon>
    </lineage>
</organism>
<dbReference type="GO" id="GO:0046061">
    <property type="term" value="P:dATP catabolic process"/>
    <property type="evidence" value="ECO:0007669"/>
    <property type="project" value="TreeGrafter"/>
</dbReference>